<sequence>MNQANDDVANSTVSVDGSEAASETDASTIKTEIGLTPVVASGDAEENIASENESAHENNTIHPSLFFPPPPPSGTIAPGLPDEEDDFGEFGEFPSTVGHGVHSQFVTADAVTPDVDDFGDFEDFAHPAEFMATPETVHGSGPVEAEVDLPGDAQEEHRVSRILTGALSGMSLKSGSNELNEQLALVYPIPPSPEIATFNLPVESFFEEDERKPEGGDSTNNGKTIAPHSAFQNEAWYAVWKKLSSDTVFTETVGIKFRWRRSHIRKAFLATWDININVEEPSGGPLISAPGRDILGHGTSSGPGQATSIVRQQSHNASPGDRERSKLPKDARESELAEARKLCDIPEDEIRKKSVEELADLVQQLTVYHQKMQDQANYWLDSKEQLIMDAEMHNKMIASLVQYAQQQQTAPKGQRSVSPGKKGKTSAKR</sequence>
<keyword evidence="3" id="KW-1185">Reference proteome</keyword>
<dbReference type="InterPro" id="IPR031355">
    <property type="entry name" value="YBL010C/LAA2-like"/>
</dbReference>
<dbReference type="PANTHER" id="PTHR38698">
    <property type="entry name" value="EXPRESSED PROTEIN"/>
    <property type="match status" value="1"/>
</dbReference>
<dbReference type="InParanoid" id="A0A0L0HEA3"/>
<dbReference type="OMA" id="FQWTRSE"/>
<feature type="compositionally biased region" description="Polar residues" evidence="1">
    <location>
        <begin position="1"/>
        <end position="15"/>
    </location>
</feature>
<reference evidence="2 3" key="1">
    <citation type="submission" date="2009-08" db="EMBL/GenBank/DDBJ databases">
        <title>The Genome Sequence of Spizellomyces punctatus strain DAOM BR117.</title>
        <authorList>
            <consortium name="The Broad Institute Genome Sequencing Platform"/>
            <person name="Russ C."/>
            <person name="Cuomo C."/>
            <person name="Shea T."/>
            <person name="Young S.K."/>
            <person name="Zeng Q."/>
            <person name="Koehrsen M."/>
            <person name="Haas B."/>
            <person name="Borodovsky M."/>
            <person name="Guigo R."/>
            <person name="Alvarado L."/>
            <person name="Berlin A."/>
            <person name="Bochicchio J."/>
            <person name="Borenstein D."/>
            <person name="Chapman S."/>
            <person name="Chen Z."/>
            <person name="Engels R."/>
            <person name="Freedman E."/>
            <person name="Gellesch M."/>
            <person name="Goldberg J."/>
            <person name="Griggs A."/>
            <person name="Gujja S."/>
            <person name="Heiman D."/>
            <person name="Hepburn T."/>
            <person name="Howarth C."/>
            <person name="Jen D."/>
            <person name="Larson L."/>
            <person name="Lewis B."/>
            <person name="Mehta T."/>
            <person name="Park D."/>
            <person name="Pearson M."/>
            <person name="Roberts A."/>
            <person name="Saif S."/>
            <person name="Shenoy N."/>
            <person name="Sisk P."/>
            <person name="Stolte C."/>
            <person name="Sykes S."/>
            <person name="Thomson T."/>
            <person name="Walk T."/>
            <person name="White J."/>
            <person name="Yandava C."/>
            <person name="Burger G."/>
            <person name="Gray M.W."/>
            <person name="Holland P.W.H."/>
            <person name="King N."/>
            <person name="Lang F.B.F."/>
            <person name="Roger A.J."/>
            <person name="Ruiz-Trillo I."/>
            <person name="Lander E."/>
            <person name="Nusbaum C."/>
        </authorList>
    </citation>
    <scope>NUCLEOTIDE SEQUENCE [LARGE SCALE GENOMIC DNA]</scope>
    <source>
        <strain evidence="2 3">DAOM BR117</strain>
    </source>
</reference>
<dbReference type="PANTHER" id="PTHR38698:SF1">
    <property type="entry name" value="FUNGAL PROTEIN"/>
    <property type="match status" value="1"/>
</dbReference>
<dbReference type="eggNOG" id="ENOG502SDU3">
    <property type="taxonomic scope" value="Eukaryota"/>
</dbReference>
<dbReference type="GeneID" id="27689039"/>
<protein>
    <submittedName>
        <fullName evidence="2">Uncharacterized protein</fullName>
    </submittedName>
</protein>
<evidence type="ECO:0000256" key="1">
    <source>
        <dbReference type="SAM" id="MobiDB-lite"/>
    </source>
</evidence>
<feature type="compositionally biased region" description="Low complexity" evidence="1">
    <location>
        <begin position="49"/>
        <end position="65"/>
    </location>
</feature>
<proteinExistence type="predicted"/>
<dbReference type="Pfam" id="PF17104">
    <property type="entry name" value="YBL010C_LAA2"/>
    <property type="match status" value="1"/>
</dbReference>
<accession>A0A0L0HEA3</accession>
<feature type="region of interest" description="Disordered" evidence="1">
    <location>
        <begin position="287"/>
        <end position="338"/>
    </location>
</feature>
<feature type="compositionally biased region" description="Polar residues" evidence="1">
    <location>
        <begin position="298"/>
        <end position="317"/>
    </location>
</feature>
<feature type="compositionally biased region" description="Polar residues" evidence="1">
    <location>
        <begin position="404"/>
        <end position="417"/>
    </location>
</feature>
<evidence type="ECO:0000313" key="2">
    <source>
        <dbReference type="EMBL" id="KNC99437.1"/>
    </source>
</evidence>
<gene>
    <name evidence="2" type="ORF">SPPG_05678</name>
</gene>
<feature type="region of interest" description="Disordered" evidence="1">
    <location>
        <begin position="404"/>
        <end position="429"/>
    </location>
</feature>
<feature type="compositionally biased region" description="Basic and acidic residues" evidence="1">
    <location>
        <begin position="320"/>
        <end position="338"/>
    </location>
</feature>
<dbReference type="EMBL" id="KQ257458">
    <property type="protein sequence ID" value="KNC99437.1"/>
    <property type="molecule type" value="Genomic_DNA"/>
</dbReference>
<feature type="region of interest" description="Disordered" evidence="1">
    <location>
        <begin position="47"/>
        <end position="88"/>
    </location>
</feature>
<name>A0A0L0HEA3_SPIPD</name>
<evidence type="ECO:0000313" key="3">
    <source>
        <dbReference type="Proteomes" id="UP000053201"/>
    </source>
</evidence>
<feature type="region of interest" description="Disordered" evidence="1">
    <location>
        <begin position="1"/>
        <end position="33"/>
    </location>
</feature>
<organism evidence="2 3">
    <name type="scientific">Spizellomyces punctatus (strain DAOM BR117)</name>
    <dbReference type="NCBI Taxonomy" id="645134"/>
    <lineage>
        <taxon>Eukaryota</taxon>
        <taxon>Fungi</taxon>
        <taxon>Fungi incertae sedis</taxon>
        <taxon>Chytridiomycota</taxon>
        <taxon>Chytridiomycota incertae sedis</taxon>
        <taxon>Chytridiomycetes</taxon>
        <taxon>Spizellomycetales</taxon>
        <taxon>Spizellomycetaceae</taxon>
        <taxon>Spizellomyces</taxon>
    </lineage>
</organism>
<dbReference type="VEuPathDB" id="FungiDB:SPPG_05678"/>
<dbReference type="RefSeq" id="XP_016607477.1">
    <property type="nucleotide sequence ID" value="XM_016753888.1"/>
</dbReference>
<dbReference type="AlphaFoldDB" id="A0A0L0HEA3"/>
<dbReference type="Proteomes" id="UP000053201">
    <property type="component" value="Unassembled WGS sequence"/>
</dbReference>
<dbReference type="OrthoDB" id="5378975at2759"/>